<dbReference type="RefSeq" id="WP_125752267.1">
    <property type="nucleotide sequence ID" value="NZ_JBHTON010000006.1"/>
</dbReference>
<sequence>MPIIDFSLGGRLIDAVSETAYDLDGNAHTYDFTIMQIATVTAFDPFSIWPPAQPTIRILFDGAWPFLDVHIGDELVVEGPTVLIYTSPADKVPPLSRALRNTSQVMISKIRWWIKHDGGRKKAAMTKLTDQFVAAKLSFDQWLQAQGKLFNDDLPPIVKKLSFGATIPIELFMIRRQAMLRRLFYCKKRVIH</sequence>
<evidence type="ECO:0000313" key="2">
    <source>
        <dbReference type="Proteomes" id="UP001597252"/>
    </source>
</evidence>
<protein>
    <recommendedName>
        <fullName evidence="3">Phage tail protein</fullName>
    </recommendedName>
</protein>
<comment type="caution">
    <text evidence="1">The sequence shown here is derived from an EMBL/GenBank/DDBJ whole genome shotgun (WGS) entry which is preliminary data.</text>
</comment>
<dbReference type="Proteomes" id="UP001597252">
    <property type="component" value="Unassembled WGS sequence"/>
</dbReference>
<gene>
    <name evidence="1" type="ORF">ACFQ5J_03285</name>
</gene>
<organism evidence="1 2">
    <name type="scientific">Lacticaseibacillus baoqingensis</name>
    <dbReference type="NCBI Taxonomy" id="2486013"/>
    <lineage>
        <taxon>Bacteria</taxon>
        <taxon>Bacillati</taxon>
        <taxon>Bacillota</taxon>
        <taxon>Bacilli</taxon>
        <taxon>Lactobacillales</taxon>
        <taxon>Lactobacillaceae</taxon>
        <taxon>Lacticaseibacillus</taxon>
    </lineage>
</organism>
<name>A0ABW4E5I8_9LACO</name>
<evidence type="ECO:0000313" key="1">
    <source>
        <dbReference type="EMBL" id="MFD1484253.1"/>
    </source>
</evidence>
<reference evidence="2" key="1">
    <citation type="journal article" date="2019" name="Int. J. Syst. Evol. Microbiol.">
        <title>The Global Catalogue of Microorganisms (GCM) 10K type strain sequencing project: providing services to taxonomists for standard genome sequencing and annotation.</title>
        <authorList>
            <consortium name="The Broad Institute Genomics Platform"/>
            <consortium name="The Broad Institute Genome Sequencing Center for Infectious Disease"/>
            <person name="Wu L."/>
            <person name="Ma J."/>
        </authorList>
    </citation>
    <scope>NUCLEOTIDE SEQUENCE [LARGE SCALE GENOMIC DNA]</scope>
    <source>
        <strain evidence="2">CCM 8903</strain>
    </source>
</reference>
<keyword evidence="2" id="KW-1185">Reference proteome</keyword>
<proteinExistence type="predicted"/>
<evidence type="ECO:0008006" key="3">
    <source>
        <dbReference type="Google" id="ProtNLM"/>
    </source>
</evidence>
<accession>A0ABW4E5I8</accession>
<dbReference type="EMBL" id="JBHTON010000006">
    <property type="protein sequence ID" value="MFD1484253.1"/>
    <property type="molecule type" value="Genomic_DNA"/>
</dbReference>